<keyword evidence="1" id="KW-0812">Transmembrane</keyword>
<keyword evidence="3" id="KW-1185">Reference proteome</keyword>
<evidence type="ECO:0000313" key="3">
    <source>
        <dbReference type="Proteomes" id="UP000292423"/>
    </source>
</evidence>
<proteinExistence type="predicted"/>
<feature type="transmembrane region" description="Helical" evidence="1">
    <location>
        <begin position="59"/>
        <end position="81"/>
    </location>
</feature>
<evidence type="ECO:0000256" key="1">
    <source>
        <dbReference type="SAM" id="Phobius"/>
    </source>
</evidence>
<comment type="caution">
    <text evidence="2">The sequence shown here is derived from an EMBL/GenBank/DDBJ whole genome shotgun (WGS) entry which is preliminary data.</text>
</comment>
<feature type="transmembrane region" description="Helical" evidence="1">
    <location>
        <begin position="151"/>
        <end position="169"/>
    </location>
</feature>
<sequence>MGWCFTPFLTGWAFYGKPPGKMHESGSGVGGLKWLAAFVTMLMLLCLGVAAAASFRMGISGVGLVLLIVAVLPGVAVLRAVSSLKHREPLEDEDSVRERMSSKFLRWPGLWHVLAVSALTLPYFAMMYLQMATIAIGTKYEPGILLLKPFSPMWVVAGVMLLGALPFRWSIRVARNICRSAILLTGLMCLLILNWIPALLVRLIGEVSGYRPAMGFADTVWHSLTVPQFGWSSLAIGWGALMWLWLVKDFCPDVDE</sequence>
<feature type="transmembrane region" description="Helical" evidence="1">
    <location>
        <begin position="229"/>
        <end position="247"/>
    </location>
</feature>
<evidence type="ECO:0000313" key="2">
    <source>
        <dbReference type="EMBL" id="RZU38520.1"/>
    </source>
</evidence>
<keyword evidence="1" id="KW-1133">Transmembrane helix</keyword>
<feature type="transmembrane region" description="Helical" evidence="1">
    <location>
        <begin position="109"/>
        <end position="131"/>
    </location>
</feature>
<feature type="transmembrane region" description="Helical" evidence="1">
    <location>
        <begin position="31"/>
        <end position="53"/>
    </location>
</feature>
<protein>
    <submittedName>
        <fullName evidence="2">Uncharacterized protein</fullName>
    </submittedName>
</protein>
<dbReference type="AlphaFoldDB" id="A0A4Q7YMD1"/>
<organism evidence="2 3">
    <name type="scientific">Fluviicoccus keumensis</name>
    <dbReference type="NCBI Taxonomy" id="1435465"/>
    <lineage>
        <taxon>Bacteria</taxon>
        <taxon>Pseudomonadati</taxon>
        <taxon>Pseudomonadota</taxon>
        <taxon>Gammaproteobacteria</taxon>
        <taxon>Moraxellales</taxon>
        <taxon>Moraxellaceae</taxon>
        <taxon>Fluviicoccus</taxon>
    </lineage>
</organism>
<keyword evidence="1" id="KW-0472">Membrane</keyword>
<dbReference type="EMBL" id="SHKX01000013">
    <property type="protein sequence ID" value="RZU38520.1"/>
    <property type="molecule type" value="Genomic_DNA"/>
</dbReference>
<gene>
    <name evidence="2" type="ORF">EV700_2455</name>
</gene>
<feature type="transmembrane region" description="Helical" evidence="1">
    <location>
        <begin position="181"/>
        <end position="204"/>
    </location>
</feature>
<accession>A0A4Q7YMD1</accession>
<reference evidence="2 3" key="1">
    <citation type="submission" date="2019-02" db="EMBL/GenBank/DDBJ databases">
        <title>Genomic Encyclopedia of Type Strains, Phase IV (KMG-IV): sequencing the most valuable type-strain genomes for metagenomic binning, comparative biology and taxonomic classification.</title>
        <authorList>
            <person name="Goeker M."/>
        </authorList>
    </citation>
    <scope>NUCLEOTIDE SEQUENCE [LARGE SCALE GENOMIC DNA]</scope>
    <source>
        <strain evidence="2 3">DSM 105135</strain>
    </source>
</reference>
<name>A0A4Q7YMD1_9GAMM</name>
<dbReference type="Proteomes" id="UP000292423">
    <property type="component" value="Unassembled WGS sequence"/>
</dbReference>